<evidence type="ECO:0000313" key="1">
    <source>
        <dbReference type="EMBL" id="RVX05298.1"/>
    </source>
</evidence>
<dbReference type="AlphaFoldDB" id="A0A438J8K6"/>
<dbReference type="Proteomes" id="UP000288805">
    <property type="component" value="Unassembled WGS sequence"/>
</dbReference>
<reference evidence="1 2" key="1">
    <citation type="journal article" date="2018" name="PLoS Genet.">
        <title>Population sequencing reveals clonal diversity and ancestral inbreeding in the grapevine cultivar Chardonnay.</title>
        <authorList>
            <person name="Roach M.J."/>
            <person name="Johnson D.L."/>
            <person name="Bohlmann J."/>
            <person name="van Vuuren H.J."/>
            <person name="Jones S.J."/>
            <person name="Pretorius I.S."/>
            <person name="Schmidt S.A."/>
            <person name="Borneman A.R."/>
        </authorList>
    </citation>
    <scope>NUCLEOTIDE SEQUENCE [LARGE SCALE GENOMIC DNA]</scope>
    <source>
        <strain evidence="2">cv. Chardonnay</strain>
        <tissue evidence="1">Leaf</tissue>
    </source>
</reference>
<comment type="caution">
    <text evidence="1">The sequence shown here is derived from an EMBL/GenBank/DDBJ whole genome shotgun (WGS) entry which is preliminary data.</text>
</comment>
<proteinExistence type="predicted"/>
<evidence type="ECO:0000313" key="2">
    <source>
        <dbReference type="Proteomes" id="UP000288805"/>
    </source>
</evidence>
<protein>
    <submittedName>
        <fullName evidence="1">Uncharacterized protein</fullName>
    </submittedName>
</protein>
<organism evidence="1 2">
    <name type="scientific">Vitis vinifera</name>
    <name type="common">Grape</name>
    <dbReference type="NCBI Taxonomy" id="29760"/>
    <lineage>
        <taxon>Eukaryota</taxon>
        <taxon>Viridiplantae</taxon>
        <taxon>Streptophyta</taxon>
        <taxon>Embryophyta</taxon>
        <taxon>Tracheophyta</taxon>
        <taxon>Spermatophyta</taxon>
        <taxon>Magnoliopsida</taxon>
        <taxon>eudicotyledons</taxon>
        <taxon>Gunneridae</taxon>
        <taxon>Pentapetalae</taxon>
        <taxon>rosids</taxon>
        <taxon>Vitales</taxon>
        <taxon>Vitaceae</taxon>
        <taxon>Viteae</taxon>
        <taxon>Vitis</taxon>
    </lineage>
</organism>
<accession>A0A438J8K6</accession>
<gene>
    <name evidence="1" type="ORF">CK203_020054</name>
</gene>
<sequence length="97" mass="11090">MESSFSEVLEALTGLYWDKALGPNGFSMVFWKFSWDSVKNEEIGVQKEGVPYFIFGSSTRCFFKVVNSLGGSGQKIHQEAYYVEETISIEEWKDNID</sequence>
<name>A0A438J8K6_VITVI</name>
<dbReference type="EMBL" id="QGNW01000057">
    <property type="protein sequence ID" value="RVX05298.1"/>
    <property type="molecule type" value="Genomic_DNA"/>
</dbReference>